<dbReference type="Gene3D" id="1.25.40.10">
    <property type="entry name" value="Tetratricopeptide repeat domain"/>
    <property type="match status" value="1"/>
</dbReference>
<evidence type="ECO:0000313" key="3">
    <source>
        <dbReference type="Proteomes" id="UP000620139"/>
    </source>
</evidence>
<comment type="caution">
    <text evidence="2">The sequence shown here is derived from an EMBL/GenBank/DDBJ whole genome shotgun (WGS) entry which is preliminary data.</text>
</comment>
<name>A0A931NCS4_9BURK</name>
<reference evidence="2" key="1">
    <citation type="submission" date="2020-12" db="EMBL/GenBank/DDBJ databases">
        <title>The genome sequence of Inhella sp. 4Y17.</title>
        <authorList>
            <person name="Liu Y."/>
        </authorList>
    </citation>
    <scope>NUCLEOTIDE SEQUENCE</scope>
    <source>
        <strain evidence="2">4Y10</strain>
    </source>
</reference>
<dbReference type="SUPFAM" id="SSF52096">
    <property type="entry name" value="ClpP/crotonase"/>
    <property type="match status" value="1"/>
</dbReference>
<protein>
    <recommendedName>
        <fullName evidence="4">Tail specific protease domain-containing protein</fullName>
    </recommendedName>
</protein>
<gene>
    <name evidence="2" type="ORF">I7X43_01655</name>
</gene>
<keyword evidence="3" id="KW-1185">Reference proteome</keyword>
<sequence length="558" mass="60341">MRTLSLLAAAWLLAVPALAAPSRLADQLGRADAAFAQSDWAQYRAVYAELAAAHPDNGLYAYRLGRAERSLGNRAAARAAFERAVQLGTQQARAELHLAALAAEAGDGAAAVRWFEAARAHHLVNAEQALLGEPALAALAQQPAWRERLLPRLAEGADRPARWAADLDFLARRLPETHWRLEAQLPRERLQAGLRALKADVAKLADWQVHLRLQTLVREAGSGHTSLVPPMQGAGAFHRLPLQFAAFADGWHVQATAPEHARWLGARLLKVGEATPEQALARLTPLLQHDSETGLLRVGQRLMALTEYLAFVGLSEARDQATLLLQRPGAAPERVTLRGQALDMPALQQLVMALEAPAGWLAARQGDAPLHLSEPEQPFLLQALDGGRVYAQLRRVSDGPSETLAAFAQRLQQALQGASGLVLDLRHNSGGNGELLEPLLQALIRSPQLSERGRLHVLTSGRTFSAAALLLGDLERQFPGLIVVGEASGAGPHHVGEDNLILLPNTGTLVLAASRVFVRSFSDDRRRSVAPHLQVAERWADYLQGRDVLLEAARADGQ</sequence>
<feature type="signal peptide" evidence="1">
    <location>
        <begin position="1"/>
        <end position="19"/>
    </location>
</feature>
<keyword evidence="1" id="KW-0732">Signal</keyword>
<proteinExistence type="predicted"/>
<feature type="chain" id="PRO_5037817637" description="Tail specific protease domain-containing protein" evidence="1">
    <location>
        <begin position="20"/>
        <end position="558"/>
    </location>
</feature>
<dbReference type="RefSeq" id="WP_198099149.1">
    <property type="nucleotide sequence ID" value="NZ_JAEDAL010000001.1"/>
</dbReference>
<organism evidence="2 3">
    <name type="scientific">Inhella gelatinilytica</name>
    <dbReference type="NCBI Taxonomy" id="2795030"/>
    <lineage>
        <taxon>Bacteria</taxon>
        <taxon>Pseudomonadati</taxon>
        <taxon>Pseudomonadota</taxon>
        <taxon>Betaproteobacteria</taxon>
        <taxon>Burkholderiales</taxon>
        <taxon>Sphaerotilaceae</taxon>
        <taxon>Inhella</taxon>
    </lineage>
</organism>
<evidence type="ECO:0008006" key="4">
    <source>
        <dbReference type="Google" id="ProtNLM"/>
    </source>
</evidence>
<dbReference type="Proteomes" id="UP000620139">
    <property type="component" value="Unassembled WGS sequence"/>
</dbReference>
<evidence type="ECO:0000256" key="1">
    <source>
        <dbReference type="SAM" id="SignalP"/>
    </source>
</evidence>
<dbReference type="InterPro" id="IPR011990">
    <property type="entry name" value="TPR-like_helical_dom_sf"/>
</dbReference>
<dbReference type="EMBL" id="JAEDAL010000001">
    <property type="protein sequence ID" value="MBH9551540.1"/>
    <property type="molecule type" value="Genomic_DNA"/>
</dbReference>
<dbReference type="InterPro" id="IPR029045">
    <property type="entry name" value="ClpP/crotonase-like_dom_sf"/>
</dbReference>
<dbReference type="Gene3D" id="3.90.226.10">
    <property type="entry name" value="2-enoyl-CoA Hydratase, Chain A, domain 1"/>
    <property type="match status" value="1"/>
</dbReference>
<dbReference type="SUPFAM" id="SSF48452">
    <property type="entry name" value="TPR-like"/>
    <property type="match status" value="1"/>
</dbReference>
<dbReference type="AlphaFoldDB" id="A0A931NCS4"/>
<accession>A0A931NCS4</accession>
<evidence type="ECO:0000313" key="2">
    <source>
        <dbReference type="EMBL" id="MBH9551540.1"/>
    </source>
</evidence>